<dbReference type="KEGG" id="ahel:Q31a_11850"/>
<accession>A0A518G2S7</accession>
<dbReference type="Proteomes" id="UP000318017">
    <property type="component" value="Chromosome"/>
</dbReference>
<feature type="signal peptide" evidence="1">
    <location>
        <begin position="1"/>
        <end position="21"/>
    </location>
</feature>
<keyword evidence="1" id="KW-0732">Signal</keyword>
<organism evidence="2 3">
    <name type="scientific">Aureliella helgolandensis</name>
    <dbReference type="NCBI Taxonomy" id="2527968"/>
    <lineage>
        <taxon>Bacteria</taxon>
        <taxon>Pseudomonadati</taxon>
        <taxon>Planctomycetota</taxon>
        <taxon>Planctomycetia</taxon>
        <taxon>Pirellulales</taxon>
        <taxon>Pirellulaceae</taxon>
        <taxon>Aureliella</taxon>
    </lineage>
</organism>
<dbReference type="EMBL" id="CP036298">
    <property type="protein sequence ID" value="QDV22892.1"/>
    <property type="molecule type" value="Genomic_DNA"/>
</dbReference>
<gene>
    <name evidence="2" type="ORF">Q31a_11850</name>
</gene>
<proteinExistence type="predicted"/>
<evidence type="ECO:0000313" key="2">
    <source>
        <dbReference type="EMBL" id="QDV22892.1"/>
    </source>
</evidence>
<evidence type="ECO:0000313" key="3">
    <source>
        <dbReference type="Proteomes" id="UP000318017"/>
    </source>
</evidence>
<evidence type="ECO:0000256" key="1">
    <source>
        <dbReference type="SAM" id="SignalP"/>
    </source>
</evidence>
<protein>
    <submittedName>
        <fullName evidence="2">Uncharacterized protein</fullName>
    </submittedName>
</protein>
<dbReference type="RefSeq" id="WP_145075150.1">
    <property type="nucleotide sequence ID" value="NZ_CP036298.1"/>
</dbReference>
<reference evidence="2 3" key="1">
    <citation type="submission" date="2019-02" db="EMBL/GenBank/DDBJ databases">
        <title>Deep-cultivation of Planctomycetes and their phenomic and genomic characterization uncovers novel biology.</title>
        <authorList>
            <person name="Wiegand S."/>
            <person name="Jogler M."/>
            <person name="Boedeker C."/>
            <person name="Pinto D."/>
            <person name="Vollmers J."/>
            <person name="Rivas-Marin E."/>
            <person name="Kohn T."/>
            <person name="Peeters S.H."/>
            <person name="Heuer A."/>
            <person name="Rast P."/>
            <person name="Oberbeckmann S."/>
            <person name="Bunk B."/>
            <person name="Jeske O."/>
            <person name="Meyerdierks A."/>
            <person name="Storesund J.E."/>
            <person name="Kallscheuer N."/>
            <person name="Luecker S."/>
            <person name="Lage O.M."/>
            <person name="Pohl T."/>
            <person name="Merkel B.J."/>
            <person name="Hornburger P."/>
            <person name="Mueller R.-W."/>
            <person name="Bruemmer F."/>
            <person name="Labrenz M."/>
            <person name="Spormann A.M."/>
            <person name="Op den Camp H."/>
            <person name="Overmann J."/>
            <person name="Amann R."/>
            <person name="Jetten M.S.M."/>
            <person name="Mascher T."/>
            <person name="Medema M.H."/>
            <person name="Devos D.P."/>
            <person name="Kaster A.-K."/>
            <person name="Ovreas L."/>
            <person name="Rohde M."/>
            <person name="Galperin M.Y."/>
            <person name="Jogler C."/>
        </authorList>
    </citation>
    <scope>NUCLEOTIDE SEQUENCE [LARGE SCALE GENOMIC DNA]</scope>
    <source>
        <strain evidence="2 3">Q31a</strain>
    </source>
</reference>
<feature type="chain" id="PRO_5022031284" evidence="1">
    <location>
        <begin position="22"/>
        <end position="164"/>
    </location>
</feature>
<sequence precursor="true">MRATKFAVFIIFLLTTTGTTAADDRAELEIGSFVVLEIEGELATKYSQATDVTLSKNAVGDLCTNQLAIVTWISEDGSLTIKHSNDLFSLRAPSKLVTIVTTVSKDQLTPVVTKAGTLVYSHERLHRVDAVAKPLKEDRTTYHLRLRNMQNVEITTWDRSNSIR</sequence>
<name>A0A518G2S7_9BACT</name>
<dbReference type="AlphaFoldDB" id="A0A518G2S7"/>
<keyword evidence="3" id="KW-1185">Reference proteome</keyword>